<dbReference type="InterPro" id="IPR003646">
    <property type="entry name" value="SH3-like_bac-type"/>
</dbReference>
<evidence type="ECO:0000313" key="4">
    <source>
        <dbReference type="EMBL" id="ESR27311.1"/>
    </source>
</evidence>
<keyword evidence="5" id="KW-1185">Reference proteome</keyword>
<evidence type="ECO:0000256" key="1">
    <source>
        <dbReference type="SAM" id="MobiDB-lite"/>
    </source>
</evidence>
<evidence type="ECO:0000256" key="2">
    <source>
        <dbReference type="SAM" id="SignalP"/>
    </source>
</evidence>
<dbReference type="AlphaFoldDB" id="V4RMQ9"/>
<evidence type="ECO:0000313" key="5">
    <source>
        <dbReference type="Proteomes" id="UP000017819"/>
    </source>
</evidence>
<dbReference type="eggNOG" id="COG4991">
    <property type="taxonomic scope" value="Bacteria"/>
</dbReference>
<dbReference type="OrthoDB" id="8074373at2"/>
<comment type="caution">
    <text evidence="4">The sequence shown here is derived from an EMBL/GenBank/DDBJ whole genome shotgun (WGS) entry which is preliminary data.</text>
</comment>
<accession>V4RMQ9</accession>
<proteinExistence type="predicted"/>
<dbReference type="RefSeq" id="WP_023430447.1">
    <property type="nucleotide sequence ID" value="NZ_AWXZ01000007.1"/>
</dbReference>
<keyword evidence="2" id="KW-0732">Signal</keyword>
<dbReference type="Pfam" id="PF08239">
    <property type="entry name" value="SH3_3"/>
    <property type="match status" value="1"/>
</dbReference>
<dbReference type="Proteomes" id="UP000017819">
    <property type="component" value="Unassembled WGS sequence"/>
</dbReference>
<evidence type="ECO:0000259" key="3">
    <source>
        <dbReference type="PROSITE" id="PS51781"/>
    </source>
</evidence>
<reference evidence="4 5" key="1">
    <citation type="journal article" date="2014" name="Genome Announc.">
        <title>Draft Genome Sequence of Lutibaculum baratangense Strain AMV1T, Isolated from a Mud Volcano in Andamans, India.</title>
        <authorList>
            <person name="Singh A."/>
            <person name="Sreenivas A."/>
            <person name="Sathyanarayana Reddy G."/>
            <person name="Pinnaka A.K."/>
            <person name="Shivaji S."/>
        </authorList>
    </citation>
    <scope>NUCLEOTIDE SEQUENCE [LARGE SCALE GENOMIC DNA]</scope>
    <source>
        <strain evidence="4 5">AMV1</strain>
    </source>
</reference>
<dbReference type="EMBL" id="AWXZ01000007">
    <property type="protein sequence ID" value="ESR27311.1"/>
    <property type="molecule type" value="Genomic_DNA"/>
</dbReference>
<feature type="domain" description="SH3b" evidence="3">
    <location>
        <begin position="22"/>
        <end position="85"/>
    </location>
</feature>
<feature type="chain" id="PRO_5004726756" description="SH3b domain-containing protein" evidence="2">
    <location>
        <begin position="23"/>
        <end position="203"/>
    </location>
</feature>
<protein>
    <recommendedName>
        <fullName evidence="3">SH3b domain-containing protein</fullName>
    </recommendedName>
</protein>
<name>V4RMQ9_9HYPH</name>
<gene>
    <name evidence="4" type="ORF">N177_0290</name>
</gene>
<dbReference type="Gene3D" id="2.30.30.40">
    <property type="entry name" value="SH3 Domains"/>
    <property type="match status" value="1"/>
</dbReference>
<feature type="signal peptide" evidence="2">
    <location>
        <begin position="1"/>
        <end position="22"/>
    </location>
</feature>
<dbReference type="PATRIC" id="fig|631454.5.peg.288"/>
<organism evidence="4 5">
    <name type="scientific">Lutibaculum baratangense AMV1</name>
    <dbReference type="NCBI Taxonomy" id="631454"/>
    <lineage>
        <taxon>Bacteria</taxon>
        <taxon>Pseudomonadati</taxon>
        <taxon>Pseudomonadota</taxon>
        <taxon>Alphaproteobacteria</taxon>
        <taxon>Hyphomicrobiales</taxon>
        <taxon>Tepidamorphaceae</taxon>
        <taxon>Lutibaculum</taxon>
    </lineage>
</organism>
<feature type="region of interest" description="Disordered" evidence="1">
    <location>
        <begin position="158"/>
        <end position="203"/>
    </location>
</feature>
<dbReference type="STRING" id="631454.N177_0290"/>
<dbReference type="PROSITE" id="PS51781">
    <property type="entry name" value="SH3B"/>
    <property type="match status" value="1"/>
</dbReference>
<sequence length="203" mass="24357">MKRFLGALALVSALAVPGLAHAASAIATADVNLRAGPSTGYPVVTVIGGGQNVEVNGCLQSYTWCDVTYRGARGWMSANYLAYLEGGRRYTDRVPARIGAPIITFSFGNYWDRHYRHYGFYRDRERYHRHWDRYDRRDDRRDWRDHRRSDRRDWRDDRRSDRRDWRDDRRSDRRDWRDDRRGDRRDLRGERSTEFPRWRPDGR</sequence>
<dbReference type="SMART" id="SM00287">
    <property type="entry name" value="SH3b"/>
    <property type="match status" value="1"/>
</dbReference>